<reference evidence="1" key="1">
    <citation type="submission" date="2020-09" db="EMBL/GenBank/DDBJ databases">
        <title>Genome-Enabled Discovery of Anthraquinone Biosynthesis in Senna tora.</title>
        <authorList>
            <person name="Kang S.-H."/>
            <person name="Pandey R.P."/>
            <person name="Lee C.-M."/>
            <person name="Sim J.-S."/>
            <person name="Jeong J.-T."/>
            <person name="Choi B.-S."/>
            <person name="Jung M."/>
            <person name="Ginzburg D."/>
            <person name="Zhao K."/>
            <person name="Won S.Y."/>
            <person name="Oh T.-J."/>
            <person name="Yu Y."/>
            <person name="Kim N.-H."/>
            <person name="Lee O.R."/>
            <person name="Lee T.-H."/>
            <person name="Bashyal P."/>
            <person name="Kim T.-S."/>
            <person name="Lee W.-H."/>
            <person name="Kawkins C."/>
            <person name="Kim C.-K."/>
            <person name="Kim J.S."/>
            <person name="Ahn B.O."/>
            <person name="Rhee S.Y."/>
            <person name="Sohng J.K."/>
        </authorList>
    </citation>
    <scope>NUCLEOTIDE SEQUENCE</scope>
    <source>
        <tissue evidence="1">Leaf</tissue>
    </source>
</reference>
<comment type="caution">
    <text evidence="1">The sequence shown here is derived from an EMBL/GenBank/DDBJ whole genome shotgun (WGS) entry which is preliminary data.</text>
</comment>
<dbReference type="Proteomes" id="UP000634136">
    <property type="component" value="Unassembled WGS sequence"/>
</dbReference>
<keyword evidence="2" id="KW-1185">Reference proteome</keyword>
<evidence type="ECO:0000313" key="1">
    <source>
        <dbReference type="EMBL" id="KAF7840632.1"/>
    </source>
</evidence>
<dbReference type="AlphaFoldDB" id="A0A835CIS1"/>
<proteinExistence type="predicted"/>
<evidence type="ECO:0000313" key="2">
    <source>
        <dbReference type="Proteomes" id="UP000634136"/>
    </source>
</evidence>
<gene>
    <name evidence="1" type="ORF">G2W53_002930</name>
</gene>
<sequence>MKVTIAGIKDSNRWGKESTLATHLPPSE</sequence>
<protein>
    <submittedName>
        <fullName evidence="1">Uncharacterized protein</fullName>
    </submittedName>
</protein>
<organism evidence="1 2">
    <name type="scientific">Senna tora</name>
    <dbReference type="NCBI Taxonomy" id="362788"/>
    <lineage>
        <taxon>Eukaryota</taxon>
        <taxon>Viridiplantae</taxon>
        <taxon>Streptophyta</taxon>
        <taxon>Embryophyta</taxon>
        <taxon>Tracheophyta</taxon>
        <taxon>Spermatophyta</taxon>
        <taxon>Magnoliopsida</taxon>
        <taxon>eudicotyledons</taxon>
        <taxon>Gunneridae</taxon>
        <taxon>Pentapetalae</taxon>
        <taxon>rosids</taxon>
        <taxon>fabids</taxon>
        <taxon>Fabales</taxon>
        <taxon>Fabaceae</taxon>
        <taxon>Caesalpinioideae</taxon>
        <taxon>Cassia clade</taxon>
        <taxon>Senna</taxon>
    </lineage>
</organism>
<name>A0A835CIS1_9FABA</name>
<dbReference type="EMBL" id="JAAIUW010000002">
    <property type="protein sequence ID" value="KAF7840632.1"/>
    <property type="molecule type" value="Genomic_DNA"/>
</dbReference>
<accession>A0A835CIS1</accession>